<dbReference type="EMBL" id="LR593887">
    <property type="protein sequence ID" value="VTS07036.1"/>
    <property type="molecule type" value="Genomic_DNA"/>
</dbReference>
<feature type="domain" description="Sulfatase N-terminal" evidence="6">
    <location>
        <begin position="26"/>
        <end position="338"/>
    </location>
</feature>
<dbReference type="Gene3D" id="3.30.1120.10">
    <property type="match status" value="1"/>
</dbReference>
<proteinExistence type="inferred from homology"/>
<protein>
    <recommendedName>
        <fullName evidence="6">Sulfatase N-terminal domain-containing protein</fullName>
    </recommendedName>
</protein>
<dbReference type="Gene3D" id="3.40.720.10">
    <property type="entry name" value="Alkaline Phosphatase, subunit A"/>
    <property type="match status" value="1"/>
</dbReference>
<dbReference type="InterPro" id="IPR050738">
    <property type="entry name" value="Sulfatase"/>
</dbReference>
<evidence type="ECO:0000313" key="7">
    <source>
        <dbReference type="EMBL" id="VIP04838.1"/>
    </source>
</evidence>
<comment type="similarity">
    <text evidence="1">Belongs to the sulfatase family.</text>
</comment>
<evidence type="ECO:0000256" key="1">
    <source>
        <dbReference type="ARBA" id="ARBA00008779"/>
    </source>
</evidence>
<reference evidence="7" key="1">
    <citation type="submission" date="2019-04" db="EMBL/GenBank/DDBJ databases">
        <authorList>
            <consortium name="Science for Life Laboratories"/>
        </authorList>
    </citation>
    <scope>NUCLEOTIDE SEQUENCE</scope>
    <source>
        <strain evidence="7">MBLW1</strain>
    </source>
</reference>
<dbReference type="PANTHER" id="PTHR42693:SF53">
    <property type="entry name" value="ENDO-4-O-SULFATASE"/>
    <property type="match status" value="1"/>
</dbReference>
<evidence type="ECO:0000256" key="3">
    <source>
        <dbReference type="ARBA" id="ARBA00022801"/>
    </source>
</evidence>
<feature type="signal peptide" evidence="5">
    <location>
        <begin position="1"/>
        <end position="23"/>
    </location>
</feature>
<evidence type="ECO:0000256" key="2">
    <source>
        <dbReference type="ARBA" id="ARBA00022723"/>
    </source>
</evidence>
<evidence type="ECO:0000256" key="4">
    <source>
        <dbReference type="ARBA" id="ARBA00022837"/>
    </source>
</evidence>
<dbReference type="AlphaFoldDB" id="A0A6C2YSX8"/>
<keyword evidence="5" id="KW-0732">Signal</keyword>
<evidence type="ECO:0000259" key="6">
    <source>
        <dbReference type="Pfam" id="PF00884"/>
    </source>
</evidence>
<dbReference type="Pfam" id="PF00884">
    <property type="entry name" value="Sulfatase"/>
    <property type="match status" value="1"/>
</dbReference>
<dbReference type="InterPro" id="IPR000917">
    <property type="entry name" value="Sulfatase_N"/>
</dbReference>
<name>A0A6C2YSX8_9BACT</name>
<keyword evidence="8" id="KW-1185">Reference proteome</keyword>
<dbReference type="KEGG" id="tim:GMBLW1_43550"/>
<dbReference type="FunCoup" id="A0A6C2YSX8">
    <property type="interactions" value="70"/>
</dbReference>
<accession>A0A6C2YSX8</accession>
<dbReference type="InterPro" id="IPR017850">
    <property type="entry name" value="Alkaline_phosphatase_core_sf"/>
</dbReference>
<keyword evidence="2" id="KW-0479">Metal-binding</keyword>
<dbReference type="GO" id="GO:0046872">
    <property type="term" value="F:metal ion binding"/>
    <property type="evidence" value="ECO:0007669"/>
    <property type="project" value="UniProtKB-KW"/>
</dbReference>
<feature type="chain" id="PRO_5033534950" description="Sulfatase N-terminal domain-containing protein" evidence="5">
    <location>
        <begin position="24"/>
        <end position="444"/>
    </location>
</feature>
<keyword evidence="4" id="KW-0106">Calcium</keyword>
<organism evidence="7">
    <name type="scientific">Tuwongella immobilis</name>
    <dbReference type="NCBI Taxonomy" id="692036"/>
    <lineage>
        <taxon>Bacteria</taxon>
        <taxon>Pseudomonadati</taxon>
        <taxon>Planctomycetota</taxon>
        <taxon>Planctomycetia</taxon>
        <taxon>Gemmatales</taxon>
        <taxon>Gemmataceae</taxon>
        <taxon>Tuwongella</taxon>
    </lineage>
</organism>
<evidence type="ECO:0000256" key="5">
    <source>
        <dbReference type="SAM" id="SignalP"/>
    </source>
</evidence>
<dbReference type="SUPFAM" id="SSF53649">
    <property type="entry name" value="Alkaline phosphatase-like"/>
    <property type="match status" value="1"/>
</dbReference>
<dbReference type="Proteomes" id="UP000464378">
    <property type="component" value="Chromosome"/>
</dbReference>
<gene>
    <name evidence="7" type="ORF">GMBLW1_43550</name>
</gene>
<dbReference type="PANTHER" id="PTHR42693">
    <property type="entry name" value="ARYLSULFATASE FAMILY MEMBER"/>
    <property type="match status" value="1"/>
</dbReference>
<dbReference type="PROSITE" id="PS00523">
    <property type="entry name" value="SULFATASE_1"/>
    <property type="match status" value="1"/>
</dbReference>
<dbReference type="EMBL" id="LR586016">
    <property type="protein sequence ID" value="VIP04838.1"/>
    <property type="molecule type" value="Genomic_DNA"/>
</dbReference>
<dbReference type="RefSeq" id="WP_162659865.1">
    <property type="nucleotide sequence ID" value="NZ_LR593887.1"/>
</dbReference>
<evidence type="ECO:0000313" key="8">
    <source>
        <dbReference type="Proteomes" id="UP000464378"/>
    </source>
</evidence>
<sequence>MIARLSLWLALLVVGITPTSIHAAKPNFVIVLCDDLGAGDLGCYGHPRIRTPNLDAMAKAGMKLEQCYAAAPVCSPSRAGMLTGRDPNRYGIRDWIPANSGIRLPPTETTIATLLKNAGYRTGLFGKWHLNSKMDGSEPMPVDHGFQQYFATQNNAAPSHENPTNFIRDGKPVGPLTGNSTSILVDESIRWLDTVGNDPFLLVITLHAPHEPVATPAKFTEPYADIEDATKRTYFGSVSLVDAEVGRLLAELDRRKLGESTLVWFTSDNGPETLNRYKAANHSHGTPGKLTGMKLHLTEGGIRVPGILRWTGTIPAGKISQEPISGIDLLPTLLELAGRPPMRDRFLDGVSVAPVILGKPFKRSQPLYWQYDRALGGWNVALRSGDYKLMADRTLSQFRLVNLATDPLEQTDLAATEPKVFADLKATLQTKHYQINLGAIRRKP</sequence>
<keyword evidence="3" id="KW-0378">Hydrolase</keyword>
<dbReference type="GO" id="GO:0004065">
    <property type="term" value="F:arylsulfatase activity"/>
    <property type="evidence" value="ECO:0007669"/>
    <property type="project" value="TreeGrafter"/>
</dbReference>
<dbReference type="InParanoid" id="A0A6C2YSX8"/>
<dbReference type="InterPro" id="IPR024607">
    <property type="entry name" value="Sulfatase_CS"/>
</dbReference>